<keyword evidence="9" id="KW-0564">Palmitate</keyword>
<dbReference type="GO" id="GO:0007188">
    <property type="term" value="P:adenylate cyclase-modulating G protein-coupled receptor signaling pathway"/>
    <property type="evidence" value="ECO:0007669"/>
    <property type="project" value="InterPro"/>
</dbReference>
<dbReference type="GO" id="GO:0005737">
    <property type="term" value="C:cytoplasm"/>
    <property type="evidence" value="ECO:0007669"/>
    <property type="project" value="TreeGrafter"/>
</dbReference>
<evidence type="ECO:0000256" key="10">
    <source>
        <dbReference type="ARBA" id="ARBA00023224"/>
    </source>
</evidence>
<evidence type="ECO:0000256" key="5">
    <source>
        <dbReference type="ARBA" id="ARBA00022741"/>
    </source>
</evidence>
<evidence type="ECO:0000256" key="8">
    <source>
        <dbReference type="ARBA" id="ARBA00023134"/>
    </source>
</evidence>
<evidence type="ECO:0000256" key="4">
    <source>
        <dbReference type="ARBA" id="ARBA00022723"/>
    </source>
</evidence>
<evidence type="ECO:0000256" key="2">
    <source>
        <dbReference type="ARBA" id="ARBA00022618"/>
    </source>
</evidence>
<comment type="function">
    <text evidence="15">Guanine nucleotide-binding proteins (G proteins) are involved as modulators or transducers in various transmembrane signaling systems. In the 1-cell embryo, probably together with goa-1, controls nuclear rotation and spindle elongation during mitosis. During the first embryonic cell divisons, plays a role in gpr-1/2 cortical localization and in the proper orientation of EMS blastomere mitotic spindle.</text>
</comment>
<evidence type="ECO:0000256" key="17">
    <source>
        <dbReference type="PIRSR" id="PIRSR601019-1"/>
    </source>
</evidence>
<dbReference type="CDD" id="cd00066">
    <property type="entry name" value="G-alpha"/>
    <property type="match status" value="1"/>
</dbReference>
<dbReference type="InterPro" id="IPR011025">
    <property type="entry name" value="GproteinA_insert"/>
</dbReference>
<dbReference type="FunFam" id="1.10.400.10:FF:000002">
    <property type="entry name" value="guanine nucleotide-binding protein G(Q) subunit alpha"/>
    <property type="match status" value="1"/>
</dbReference>
<feature type="binding site" evidence="17">
    <location>
        <begin position="142"/>
        <end position="143"/>
    </location>
    <ligand>
        <name>GTP</name>
        <dbReference type="ChEBI" id="CHEBI:37565"/>
    </ligand>
</feature>
<keyword evidence="5 17" id="KW-0547">Nucleotide-binding</keyword>
<keyword evidence="20" id="KW-1185">Reference proteome</keyword>
<dbReference type="PROSITE" id="PS51882">
    <property type="entry name" value="G_ALPHA"/>
    <property type="match status" value="1"/>
</dbReference>
<dbReference type="FunFam" id="3.40.50.300:FF:002307">
    <property type="entry name" value="Guanine nucleotide-binding protein G(k) subunit alpha"/>
    <property type="match status" value="1"/>
</dbReference>
<evidence type="ECO:0000256" key="7">
    <source>
        <dbReference type="ARBA" id="ARBA00022842"/>
    </source>
</evidence>
<keyword evidence="6" id="KW-0498">Mitosis</keyword>
<evidence type="ECO:0000256" key="9">
    <source>
        <dbReference type="ARBA" id="ARBA00023139"/>
    </source>
</evidence>
<feature type="binding site" evidence="17">
    <location>
        <begin position="39"/>
        <end position="44"/>
    </location>
    <ligand>
        <name>GTP</name>
        <dbReference type="ChEBI" id="CHEBI:37565"/>
    </ligand>
</feature>
<dbReference type="PANTHER" id="PTHR10218:SF227">
    <property type="entry name" value="G PROTEIN ALPHA I SUBUNIT"/>
    <property type="match status" value="1"/>
</dbReference>
<evidence type="ECO:0000256" key="15">
    <source>
        <dbReference type="ARBA" id="ARBA00059820"/>
    </source>
</evidence>
<dbReference type="InterPro" id="IPR001019">
    <property type="entry name" value="Gprotein_alpha_su"/>
</dbReference>
<dbReference type="GO" id="GO:0001664">
    <property type="term" value="F:G protein-coupled receptor binding"/>
    <property type="evidence" value="ECO:0007669"/>
    <property type="project" value="TreeGrafter"/>
</dbReference>
<accession>A0A210PU89</accession>
<dbReference type="Pfam" id="PF00503">
    <property type="entry name" value="G-alpha"/>
    <property type="match status" value="1"/>
</dbReference>
<dbReference type="GO" id="GO:0003924">
    <property type="term" value="F:GTPase activity"/>
    <property type="evidence" value="ECO:0007669"/>
    <property type="project" value="InterPro"/>
</dbReference>
<sequence>MGCALTVEEKESKRIDKELRTDGSKISREVKLLLLGAGESGKSTILKQMKIIHDRGYTPEECMEYRPVVYSNIYQSMTTIIRAMGNLKIDFQDPEHAEDARHLFEYNMDGGLSPVADILQRLWGDGGVQTCVSRSREYQLNDSAEYYLNELERISTTGYIPSTQDVLRTRVKTTGIVESRFLFKSAHFKMIDVGGQRTERKKWIHCFQDVTSILFIVAMSEYDLTLIEDEDVNRMGESLRLFDSICNNTWFVKTSMILFLNKTDLFKDKISRSPLTVCFSDYQGQNTFAETGPYIQFQFVSTNRRENKEIYCHFTCATDTNNIQFVFDAISDIILNENLESIGLN</sequence>
<dbReference type="InterPro" id="IPR001408">
    <property type="entry name" value="Gprotein_alpha_I"/>
</dbReference>
<feature type="binding site" evidence="17">
    <location>
        <begin position="167"/>
        <end position="173"/>
    </location>
    <ligand>
        <name>GTP</name>
        <dbReference type="ChEBI" id="CHEBI:37565"/>
    </ligand>
</feature>
<evidence type="ECO:0000256" key="3">
    <source>
        <dbReference type="ARBA" id="ARBA00022707"/>
    </source>
</evidence>
<protein>
    <recommendedName>
        <fullName evidence="13">Guanine nucleotide-binding protein G(q) subunit alpha</fullName>
    </recommendedName>
    <alternativeName>
        <fullName evidence="16">Guanine nucleotide-binding protein alpha-16 subunit</fullName>
    </alternativeName>
    <alternativeName>
        <fullName evidence="14">Guanine nucleotide-binding protein alpha-q</fullName>
    </alternativeName>
</protein>
<keyword evidence="7 18" id="KW-0460">Magnesium</keyword>
<dbReference type="FunFam" id="3.40.50.300:FF:000692">
    <property type="entry name" value="Guanine nucleotide-binding protein subunit alpha"/>
    <property type="match status" value="1"/>
</dbReference>
<evidence type="ECO:0000256" key="13">
    <source>
        <dbReference type="ARBA" id="ARBA00040847"/>
    </source>
</evidence>
<name>A0A210PU89_MIZYE</name>
<keyword evidence="2" id="KW-0132">Cell division</keyword>
<feature type="binding site" evidence="18">
    <location>
        <position position="43"/>
    </location>
    <ligand>
        <name>Mg(2+)</name>
        <dbReference type="ChEBI" id="CHEBI:18420"/>
    </ligand>
</feature>
<dbReference type="Gene3D" id="1.10.400.10">
    <property type="entry name" value="GI Alpha 1, domain 2-like"/>
    <property type="match status" value="1"/>
</dbReference>
<dbReference type="GO" id="GO:0005525">
    <property type="term" value="F:GTP binding"/>
    <property type="evidence" value="ECO:0007669"/>
    <property type="project" value="UniProtKB-KW"/>
</dbReference>
<dbReference type="GO" id="GO:0031683">
    <property type="term" value="F:G-protein beta/gamma-subunit complex binding"/>
    <property type="evidence" value="ECO:0007669"/>
    <property type="project" value="InterPro"/>
</dbReference>
<feature type="binding site" evidence="17">
    <location>
        <position position="317"/>
    </location>
    <ligand>
        <name>GTP</name>
        <dbReference type="ChEBI" id="CHEBI:37565"/>
    </ligand>
</feature>
<dbReference type="InterPro" id="IPR027417">
    <property type="entry name" value="P-loop_NTPase"/>
</dbReference>
<evidence type="ECO:0000313" key="20">
    <source>
        <dbReference type="Proteomes" id="UP000242188"/>
    </source>
</evidence>
<feature type="binding site" evidence="17">
    <location>
        <begin position="261"/>
        <end position="264"/>
    </location>
    <ligand>
        <name>GTP</name>
        <dbReference type="ChEBI" id="CHEBI:37565"/>
    </ligand>
</feature>
<keyword evidence="3" id="KW-0519">Myristate</keyword>
<keyword evidence="10" id="KW-0807">Transducer</keyword>
<dbReference type="AlphaFoldDB" id="A0A210PU89"/>
<reference evidence="19 20" key="1">
    <citation type="journal article" date="2017" name="Nat. Ecol. Evol.">
        <title>Scallop genome provides insights into evolution of bilaterian karyotype and development.</title>
        <authorList>
            <person name="Wang S."/>
            <person name="Zhang J."/>
            <person name="Jiao W."/>
            <person name="Li J."/>
            <person name="Xun X."/>
            <person name="Sun Y."/>
            <person name="Guo X."/>
            <person name="Huan P."/>
            <person name="Dong B."/>
            <person name="Zhang L."/>
            <person name="Hu X."/>
            <person name="Sun X."/>
            <person name="Wang J."/>
            <person name="Zhao C."/>
            <person name="Wang Y."/>
            <person name="Wang D."/>
            <person name="Huang X."/>
            <person name="Wang R."/>
            <person name="Lv J."/>
            <person name="Li Y."/>
            <person name="Zhang Z."/>
            <person name="Liu B."/>
            <person name="Lu W."/>
            <person name="Hui Y."/>
            <person name="Liang J."/>
            <person name="Zhou Z."/>
            <person name="Hou R."/>
            <person name="Li X."/>
            <person name="Liu Y."/>
            <person name="Li H."/>
            <person name="Ning X."/>
            <person name="Lin Y."/>
            <person name="Zhao L."/>
            <person name="Xing Q."/>
            <person name="Dou J."/>
            <person name="Li Y."/>
            <person name="Mao J."/>
            <person name="Guo H."/>
            <person name="Dou H."/>
            <person name="Li T."/>
            <person name="Mu C."/>
            <person name="Jiang W."/>
            <person name="Fu Q."/>
            <person name="Fu X."/>
            <person name="Miao Y."/>
            <person name="Liu J."/>
            <person name="Yu Q."/>
            <person name="Li R."/>
            <person name="Liao H."/>
            <person name="Li X."/>
            <person name="Kong Y."/>
            <person name="Jiang Z."/>
            <person name="Chourrout D."/>
            <person name="Li R."/>
            <person name="Bao Z."/>
        </authorList>
    </citation>
    <scope>NUCLEOTIDE SEQUENCE [LARGE SCALE GENOMIC DNA]</scope>
    <source>
        <strain evidence="19 20">PY_sf001</strain>
    </source>
</reference>
<evidence type="ECO:0000256" key="1">
    <source>
        <dbReference type="ARBA" id="ARBA00011356"/>
    </source>
</evidence>
<evidence type="ECO:0000313" key="19">
    <source>
        <dbReference type="EMBL" id="OWF40016.1"/>
    </source>
</evidence>
<dbReference type="SMART" id="SM00275">
    <property type="entry name" value="G_alpha"/>
    <property type="match status" value="1"/>
</dbReference>
<comment type="caution">
    <text evidence="19">The sequence shown here is derived from an EMBL/GenBank/DDBJ whole genome shotgun (WGS) entry which is preliminary data.</text>
</comment>
<evidence type="ECO:0000256" key="16">
    <source>
        <dbReference type="ARBA" id="ARBA00069088"/>
    </source>
</evidence>
<evidence type="ECO:0000256" key="11">
    <source>
        <dbReference type="ARBA" id="ARBA00023288"/>
    </source>
</evidence>
<dbReference type="PRINTS" id="PR00441">
    <property type="entry name" value="GPROTEINAI"/>
</dbReference>
<dbReference type="EMBL" id="NEDP02005493">
    <property type="protein sequence ID" value="OWF40016.1"/>
    <property type="molecule type" value="Genomic_DNA"/>
</dbReference>
<feature type="binding site" evidence="17">
    <location>
        <begin position="192"/>
        <end position="196"/>
    </location>
    <ligand>
        <name>GTP</name>
        <dbReference type="ChEBI" id="CHEBI:37565"/>
    </ligand>
</feature>
<keyword evidence="8 17" id="KW-0342">GTP-binding</keyword>
<dbReference type="GO" id="GO:0005834">
    <property type="term" value="C:heterotrimeric G-protein complex"/>
    <property type="evidence" value="ECO:0007669"/>
    <property type="project" value="TreeGrafter"/>
</dbReference>
<dbReference type="PRINTS" id="PR00318">
    <property type="entry name" value="GPROTEINA"/>
</dbReference>
<dbReference type="SUPFAM" id="SSF52540">
    <property type="entry name" value="P-loop containing nucleoside triphosphate hydrolases"/>
    <property type="match status" value="1"/>
</dbReference>
<dbReference type="GO" id="GO:0046872">
    <property type="term" value="F:metal ion binding"/>
    <property type="evidence" value="ECO:0007669"/>
    <property type="project" value="UniProtKB-KW"/>
</dbReference>
<proteinExistence type="predicted"/>
<comment type="subunit">
    <text evidence="1">G proteins are composed of 3 units; alpha, beta and gamma. The alpha chain contains the guanine nucleotide binding site.</text>
</comment>
<evidence type="ECO:0000256" key="12">
    <source>
        <dbReference type="ARBA" id="ARBA00023306"/>
    </source>
</evidence>
<dbReference type="Gene3D" id="3.40.50.300">
    <property type="entry name" value="P-loop containing nucleotide triphosphate hydrolases"/>
    <property type="match status" value="1"/>
</dbReference>
<organism evidence="19 20">
    <name type="scientific">Mizuhopecten yessoensis</name>
    <name type="common">Japanese scallop</name>
    <name type="synonym">Patinopecten yessoensis</name>
    <dbReference type="NCBI Taxonomy" id="6573"/>
    <lineage>
        <taxon>Eukaryota</taxon>
        <taxon>Metazoa</taxon>
        <taxon>Spiralia</taxon>
        <taxon>Lophotrochozoa</taxon>
        <taxon>Mollusca</taxon>
        <taxon>Bivalvia</taxon>
        <taxon>Autobranchia</taxon>
        <taxon>Pteriomorphia</taxon>
        <taxon>Pectinida</taxon>
        <taxon>Pectinoidea</taxon>
        <taxon>Pectinidae</taxon>
        <taxon>Mizuhopecten</taxon>
    </lineage>
</organism>
<dbReference type="STRING" id="6573.A0A210PU89"/>
<evidence type="ECO:0000256" key="14">
    <source>
        <dbReference type="ARBA" id="ARBA00042116"/>
    </source>
</evidence>
<evidence type="ECO:0000256" key="18">
    <source>
        <dbReference type="PIRSR" id="PIRSR601019-2"/>
    </source>
</evidence>
<keyword evidence="4 18" id="KW-0479">Metal-binding</keyword>
<feature type="binding site" evidence="18">
    <location>
        <position position="173"/>
    </location>
    <ligand>
        <name>Mg(2+)</name>
        <dbReference type="ChEBI" id="CHEBI:18420"/>
    </ligand>
</feature>
<dbReference type="OrthoDB" id="5817230at2759"/>
<dbReference type="GO" id="GO:0007010">
    <property type="term" value="P:cytoskeleton organization"/>
    <property type="evidence" value="ECO:0007669"/>
    <property type="project" value="UniProtKB-ARBA"/>
</dbReference>
<dbReference type="PANTHER" id="PTHR10218">
    <property type="entry name" value="GTP-BINDING PROTEIN ALPHA SUBUNIT"/>
    <property type="match status" value="1"/>
</dbReference>
<dbReference type="SUPFAM" id="SSF47895">
    <property type="entry name" value="Transducin (alpha subunit), insertion domain"/>
    <property type="match status" value="1"/>
</dbReference>
<keyword evidence="11" id="KW-0449">Lipoprotein</keyword>
<dbReference type="GO" id="GO:0051301">
    <property type="term" value="P:cell division"/>
    <property type="evidence" value="ECO:0007669"/>
    <property type="project" value="UniProtKB-KW"/>
</dbReference>
<evidence type="ECO:0000256" key="6">
    <source>
        <dbReference type="ARBA" id="ARBA00022776"/>
    </source>
</evidence>
<dbReference type="Proteomes" id="UP000242188">
    <property type="component" value="Unassembled WGS sequence"/>
</dbReference>
<keyword evidence="12" id="KW-0131">Cell cycle</keyword>
<gene>
    <name evidence="19" type="ORF">KP79_PYT19705</name>
</gene>